<accession>A0AAE3M8I0</accession>
<comment type="caution">
    <text evidence="2">The sequence shown here is derived from an EMBL/GenBank/DDBJ whole genome shotgun (WGS) entry which is preliminary data.</text>
</comment>
<name>A0AAE3M8I0_9BACT</name>
<evidence type="ECO:0000313" key="2">
    <source>
        <dbReference type="EMBL" id="MCW3789194.1"/>
    </source>
</evidence>
<gene>
    <name evidence="2" type="ORF">OM075_22205</name>
</gene>
<dbReference type="GO" id="GO:0016758">
    <property type="term" value="F:hexosyltransferase activity"/>
    <property type="evidence" value="ECO:0007669"/>
    <property type="project" value="UniProtKB-ARBA"/>
</dbReference>
<dbReference type="Gene3D" id="3.90.550.10">
    <property type="entry name" value="Spore Coat Polysaccharide Biosynthesis Protein SpsA, Chain A"/>
    <property type="match status" value="1"/>
</dbReference>
<sequence>MNQSTPLFSILIANYNNGQYLQQCIDSILAQSYTNWEIIIVDDASNDIISQKIYNKYNKDSRFTIVSNQTNRGCGYTKRKCVKMAKGEICGFVDPDDAITKEALEVMVNEHNYSKNLSLIYSTHYICNSNLEIEKIADYVGLISKKESYLSSNSNKVSHFASFKRKLYFKSSGIDANLEKAIDQDLYFKLEEVGNIKFINKPLYLYRIHDFGISQFKNNIEAQLQFVKIQKRAFKRRLFNKSIKVKNINFILLAKKELIVNNAMALQLFKKGEIAKMYMLLLKNSKLFLFDYRFLILRMAILPLKQYFTNLLK</sequence>
<reference evidence="2" key="1">
    <citation type="submission" date="2022-10" db="EMBL/GenBank/DDBJ databases">
        <authorList>
            <person name="Yu W.X."/>
        </authorList>
    </citation>
    <scope>NUCLEOTIDE SEQUENCE</scope>
    <source>
        <strain evidence="2">AAT</strain>
    </source>
</reference>
<dbReference type="Pfam" id="PF00535">
    <property type="entry name" value="Glycos_transf_2"/>
    <property type="match status" value="1"/>
</dbReference>
<feature type="domain" description="Glycosyltransferase 2-like" evidence="1">
    <location>
        <begin position="9"/>
        <end position="167"/>
    </location>
</feature>
<dbReference type="InterPro" id="IPR029044">
    <property type="entry name" value="Nucleotide-diphossugar_trans"/>
</dbReference>
<dbReference type="PANTHER" id="PTHR22916">
    <property type="entry name" value="GLYCOSYLTRANSFERASE"/>
    <property type="match status" value="1"/>
</dbReference>
<dbReference type="Proteomes" id="UP001209229">
    <property type="component" value="Unassembled WGS sequence"/>
</dbReference>
<proteinExistence type="predicted"/>
<keyword evidence="2" id="KW-0808">Transferase</keyword>
<keyword evidence="2" id="KW-0328">Glycosyltransferase</keyword>
<dbReference type="PANTHER" id="PTHR22916:SF3">
    <property type="entry name" value="UDP-GLCNAC:BETAGAL BETA-1,3-N-ACETYLGLUCOSAMINYLTRANSFERASE-LIKE PROTEIN 1"/>
    <property type="match status" value="1"/>
</dbReference>
<dbReference type="InterPro" id="IPR001173">
    <property type="entry name" value="Glyco_trans_2-like"/>
</dbReference>
<evidence type="ECO:0000313" key="3">
    <source>
        <dbReference type="Proteomes" id="UP001209229"/>
    </source>
</evidence>
<protein>
    <submittedName>
        <fullName evidence="2">Glycosyltransferase</fullName>
        <ecNumber evidence="2">2.4.-.-</ecNumber>
    </submittedName>
</protein>
<keyword evidence="3" id="KW-1185">Reference proteome</keyword>
<dbReference type="SUPFAM" id="SSF53448">
    <property type="entry name" value="Nucleotide-diphospho-sugar transferases"/>
    <property type="match status" value="1"/>
</dbReference>
<organism evidence="2 3">
    <name type="scientific">Plebeiibacterium sediminum</name>
    <dbReference type="NCBI Taxonomy" id="2992112"/>
    <lineage>
        <taxon>Bacteria</taxon>
        <taxon>Pseudomonadati</taxon>
        <taxon>Bacteroidota</taxon>
        <taxon>Bacteroidia</taxon>
        <taxon>Marinilabiliales</taxon>
        <taxon>Marinilabiliaceae</taxon>
        <taxon>Plebeiibacterium</taxon>
    </lineage>
</organism>
<dbReference type="AlphaFoldDB" id="A0AAE3M8I0"/>
<dbReference type="EC" id="2.4.-.-" evidence="2"/>
<dbReference type="RefSeq" id="WP_301192752.1">
    <property type="nucleotide sequence ID" value="NZ_JAPDPJ010000088.1"/>
</dbReference>
<dbReference type="EMBL" id="JAPDPJ010000088">
    <property type="protein sequence ID" value="MCW3789194.1"/>
    <property type="molecule type" value="Genomic_DNA"/>
</dbReference>
<evidence type="ECO:0000259" key="1">
    <source>
        <dbReference type="Pfam" id="PF00535"/>
    </source>
</evidence>